<sequence>MASWFPIFHPLCSLRPSFIFPCHGRTPQAPAPRWALCLSARPCFPVLYSRAGFPAGSLSHGRLLPLAIGCRCITPRKRSTTVPSFGFFSLPRLGAWTPGPLCSSVPRTPWRSRLHASPSRVLFLIELALNSTASSSPSFSSSSTRVALPEPRCHLPTVSLLSCCQHSPSFLVGRTSTLYSYRMSRPSAGRRLGKY</sequence>
<dbReference type="KEGG" id="zma:100383659"/>
<evidence type="ECO:0000313" key="1">
    <source>
        <dbReference type="EMBL" id="ACN34876.1"/>
    </source>
</evidence>
<dbReference type="GeneID" id="100383659"/>
<dbReference type="EMBL" id="BT067979">
    <property type="protein sequence ID" value="ACN34876.1"/>
    <property type="molecule type" value="mRNA"/>
</dbReference>
<dbReference type="RefSeq" id="NP_001169774.1">
    <property type="nucleotide sequence ID" value="NM_001176303.1"/>
</dbReference>
<name>C0PI60_MAIZE</name>
<reference evidence="1" key="1">
    <citation type="journal article" date="2009" name="PLoS Genet.">
        <title>Sequencing, mapping, and analysis of 27,455 maize full-length cDNAs.</title>
        <authorList>
            <person name="Soderlund C."/>
            <person name="Descour A."/>
            <person name="Kudrna D."/>
            <person name="Bomhoff M."/>
            <person name="Boyd L."/>
            <person name="Currie J."/>
            <person name="Angelova A."/>
            <person name="Collura K."/>
            <person name="Wissotski M."/>
            <person name="Ashley E."/>
            <person name="Morrow D."/>
            <person name="Fernandes J."/>
            <person name="Walbot V."/>
            <person name="Yu Y."/>
        </authorList>
    </citation>
    <scope>NUCLEOTIDE SEQUENCE</scope>
    <source>
        <strain evidence="1">B73</strain>
    </source>
</reference>
<dbReference type="AlphaFoldDB" id="C0PI60"/>
<protein>
    <submittedName>
        <fullName evidence="1">Uncharacterized protein</fullName>
    </submittedName>
</protein>
<organism evidence="1">
    <name type="scientific">Zea mays</name>
    <name type="common">Maize</name>
    <dbReference type="NCBI Taxonomy" id="4577"/>
    <lineage>
        <taxon>Eukaryota</taxon>
        <taxon>Viridiplantae</taxon>
        <taxon>Streptophyta</taxon>
        <taxon>Embryophyta</taxon>
        <taxon>Tracheophyta</taxon>
        <taxon>Spermatophyta</taxon>
        <taxon>Magnoliopsida</taxon>
        <taxon>Liliopsida</taxon>
        <taxon>Poales</taxon>
        <taxon>Poaceae</taxon>
        <taxon>PACMAD clade</taxon>
        <taxon>Panicoideae</taxon>
        <taxon>Andropogonodae</taxon>
        <taxon>Andropogoneae</taxon>
        <taxon>Tripsacinae</taxon>
        <taxon>Zea</taxon>
    </lineage>
</organism>
<proteinExistence type="evidence at transcript level"/>
<accession>C0PI60</accession>